<dbReference type="PANTHER" id="PTHR33164:SF43">
    <property type="entry name" value="HTH-TYPE TRANSCRIPTIONAL REPRESSOR YETL"/>
    <property type="match status" value="1"/>
</dbReference>
<dbReference type="Pfam" id="PF12802">
    <property type="entry name" value="MarR_2"/>
    <property type="match status" value="1"/>
</dbReference>
<gene>
    <name evidence="2" type="ORF">ABOD76_12785</name>
</gene>
<dbReference type="InterPro" id="IPR000835">
    <property type="entry name" value="HTH_MarR-typ"/>
</dbReference>
<organism evidence="2">
    <name type="scientific">Deinococcus sonorensis KR-87</name>
    <dbReference type="NCBI Taxonomy" id="694439"/>
    <lineage>
        <taxon>Bacteria</taxon>
        <taxon>Thermotogati</taxon>
        <taxon>Deinococcota</taxon>
        <taxon>Deinococci</taxon>
        <taxon>Deinococcales</taxon>
        <taxon>Deinococcaceae</taxon>
        <taxon>Deinococcus</taxon>
    </lineage>
</organism>
<dbReference type="InterPro" id="IPR036390">
    <property type="entry name" value="WH_DNA-bd_sf"/>
</dbReference>
<evidence type="ECO:0000313" key="2">
    <source>
        <dbReference type="EMBL" id="XBV84316.1"/>
    </source>
</evidence>
<dbReference type="InterPro" id="IPR036388">
    <property type="entry name" value="WH-like_DNA-bd_sf"/>
</dbReference>
<dbReference type="SUPFAM" id="SSF46785">
    <property type="entry name" value="Winged helix' DNA-binding domain"/>
    <property type="match status" value="1"/>
</dbReference>
<dbReference type="RefSeq" id="WP_350242354.1">
    <property type="nucleotide sequence ID" value="NZ_CP158299.1"/>
</dbReference>
<dbReference type="PROSITE" id="PS50995">
    <property type="entry name" value="HTH_MARR_2"/>
    <property type="match status" value="1"/>
</dbReference>
<dbReference type="Gene3D" id="1.10.10.10">
    <property type="entry name" value="Winged helix-like DNA-binding domain superfamily/Winged helix DNA-binding domain"/>
    <property type="match status" value="1"/>
</dbReference>
<dbReference type="GO" id="GO:0006950">
    <property type="term" value="P:response to stress"/>
    <property type="evidence" value="ECO:0007669"/>
    <property type="project" value="TreeGrafter"/>
</dbReference>
<feature type="domain" description="HTH marR-type" evidence="1">
    <location>
        <begin position="9"/>
        <end position="147"/>
    </location>
</feature>
<sequence>MPPDLNSPSLRFLTAYWNVWQALAARAELQLSQEHGLDLRAFIALSYLQSGVRSPGELALQMGLPRYVVTRTLDALSRLDAVERATDRADGRRQQLGVTAAGRALWQQALQTVEEVCEVPLSSVEGGLTPLTLQLEQLARVAQHPLPTPQEIHP</sequence>
<dbReference type="GO" id="GO:0003700">
    <property type="term" value="F:DNA-binding transcription factor activity"/>
    <property type="evidence" value="ECO:0007669"/>
    <property type="project" value="InterPro"/>
</dbReference>
<name>A0AAU7U772_9DEIO</name>
<proteinExistence type="predicted"/>
<reference evidence="2" key="1">
    <citation type="submission" date="2024-06" db="EMBL/GenBank/DDBJ databases">
        <title>Draft Genome Sequence of Deinococcus sonorensis Type Strain KR-87, a Biofilm Producing Representative of the Genus Deinococcus.</title>
        <authorList>
            <person name="Boren L.S."/>
            <person name="Grosso R.A."/>
            <person name="Hugenberg-Cox A.N."/>
            <person name="Hill J.T.E."/>
            <person name="Albert C.M."/>
            <person name="Tuohy J.M."/>
        </authorList>
    </citation>
    <scope>NUCLEOTIDE SEQUENCE</scope>
    <source>
        <strain evidence="2">KR-87</strain>
    </source>
</reference>
<accession>A0AAU7U772</accession>
<dbReference type="KEGG" id="dsc:ABOD76_12785"/>
<protein>
    <submittedName>
        <fullName evidence="2">MarR family winged helix-turn-helix transcriptional regulator</fullName>
    </submittedName>
</protein>
<evidence type="ECO:0000259" key="1">
    <source>
        <dbReference type="PROSITE" id="PS50995"/>
    </source>
</evidence>
<dbReference type="AlphaFoldDB" id="A0AAU7U772"/>
<dbReference type="EMBL" id="CP158299">
    <property type="protein sequence ID" value="XBV84316.1"/>
    <property type="molecule type" value="Genomic_DNA"/>
</dbReference>
<dbReference type="InterPro" id="IPR039422">
    <property type="entry name" value="MarR/SlyA-like"/>
</dbReference>
<dbReference type="PANTHER" id="PTHR33164">
    <property type="entry name" value="TRANSCRIPTIONAL REGULATOR, MARR FAMILY"/>
    <property type="match status" value="1"/>
</dbReference>